<feature type="domain" description="4Fe-4S ferredoxin-type" evidence="10">
    <location>
        <begin position="179"/>
        <end position="211"/>
    </location>
</feature>
<evidence type="ECO:0000256" key="7">
    <source>
        <dbReference type="ARBA" id="ARBA00023004"/>
    </source>
</evidence>
<feature type="binding site" evidence="9">
    <location>
        <position position="251"/>
    </location>
    <ligand>
        <name>[4Fe-4S] cluster</name>
        <dbReference type="ChEBI" id="CHEBI:49883"/>
        <label>1</label>
    </ligand>
</feature>
<feature type="binding site" evidence="9">
    <location>
        <position position="137"/>
    </location>
    <ligand>
        <name>cob(II)alamin</name>
        <dbReference type="ChEBI" id="CHEBI:16304"/>
    </ligand>
</feature>
<dbReference type="PANTHER" id="PTHR30002:SF4">
    <property type="entry name" value="EPOXYQUEUOSINE REDUCTASE"/>
    <property type="match status" value="1"/>
</dbReference>
<keyword evidence="4 9" id="KW-0479">Metal-binding</keyword>
<name>A0A1H2Z0Z5_THIRO</name>
<evidence type="ECO:0000256" key="4">
    <source>
        <dbReference type="ARBA" id="ARBA00022723"/>
    </source>
</evidence>
<reference evidence="12" key="1">
    <citation type="submission" date="2016-10" db="EMBL/GenBank/DDBJ databases">
        <authorList>
            <person name="Varghese N."/>
            <person name="Submissions S."/>
        </authorList>
    </citation>
    <scope>NUCLEOTIDE SEQUENCE [LARGE SCALE GENOMIC DNA]</scope>
    <source>
        <strain evidence="12">DSM 217</strain>
    </source>
</reference>
<protein>
    <recommendedName>
        <fullName evidence="9">Epoxyqueuosine reductase</fullName>
        <ecNumber evidence="9">1.17.99.6</ecNumber>
    </recommendedName>
    <alternativeName>
        <fullName evidence="9">Queuosine biosynthesis protein QueG</fullName>
    </alternativeName>
</protein>
<dbReference type="GO" id="GO:0046872">
    <property type="term" value="F:metal ion binding"/>
    <property type="evidence" value="ECO:0007669"/>
    <property type="project" value="UniProtKB-KW"/>
</dbReference>
<evidence type="ECO:0000256" key="2">
    <source>
        <dbReference type="ARBA" id="ARBA00022490"/>
    </source>
</evidence>
<comment type="similarity">
    <text evidence="9">Belongs to the QueG family.</text>
</comment>
<dbReference type="GO" id="GO:0008616">
    <property type="term" value="P:tRNA queuosine(34) biosynthetic process"/>
    <property type="evidence" value="ECO:0007669"/>
    <property type="project" value="UniProtKB-UniRule"/>
</dbReference>
<feature type="binding site" evidence="9">
    <location>
        <position position="247"/>
    </location>
    <ligand>
        <name>[4Fe-4S] cluster</name>
        <dbReference type="ChEBI" id="CHEBI:49883"/>
        <label>2</label>
    </ligand>
</feature>
<feature type="binding site" evidence="9">
    <location>
        <position position="191"/>
    </location>
    <ligand>
        <name>[4Fe-4S] cluster</name>
        <dbReference type="ChEBI" id="CHEBI:49883"/>
        <label>1</label>
    </ligand>
</feature>
<dbReference type="InterPro" id="IPR017896">
    <property type="entry name" value="4Fe4S_Fe-S-bd"/>
</dbReference>
<dbReference type="InterPro" id="IPR004453">
    <property type="entry name" value="QueG"/>
</dbReference>
<dbReference type="STRING" id="1058.SAMN05421783_11477"/>
<feature type="binding site" evidence="9">
    <location>
        <position position="244"/>
    </location>
    <ligand>
        <name>[4Fe-4S] cluster</name>
        <dbReference type="ChEBI" id="CHEBI:49883"/>
        <label>2</label>
    </ligand>
</feature>
<keyword evidence="2 9" id="KW-0963">Cytoplasm</keyword>
<dbReference type="RefSeq" id="WP_093033837.1">
    <property type="nucleotide sequence ID" value="NZ_FNNZ01000014.1"/>
</dbReference>
<dbReference type="SUPFAM" id="SSF54862">
    <property type="entry name" value="4Fe-4S ferredoxins"/>
    <property type="match status" value="1"/>
</dbReference>
<keyword evidence="7 9" id="KW-0408">Iron</keyword>
<feature type="binding site" evidence="9">
    <location>
        <position position="197"/>
    </location>
    <ligand>
        <name>[4Fe-4S] cluster</name>
        <dbReference type="ChEBI" id="CHEBI:49883"/>
        <label>1</label>
    </ligand>
</feature>
<feature type="binding site" evidence="9">
    <location>
        <position position="201"/>
    </location>
    <ligand>
        <name>[4Fe-4S] cluster</name>
        <dbReference type="ChEBI" id="CHEBI:49883"/>
        <label>2</label>
    </ligand>
</feature>
<proteinExistence type="inferred from homology"/>
<feature type="active site" description="Proton donor" evidence="9">
    <location>
        <position position="137"/>
    </location>
</feature>
<dbReference type="InterPro" id="IPR017900">
    <property type="entry name" value="4Fe4S_Fe_S_CS"/>
</dbReference>
<dbReference type="Pfam" id="PF13484">
    <property type="entry name" value="Fer4_16"/>
    <property type="match status" value="1"/>
</dbReference>
<dbReference type="UniPathway" id="UPA00392"/>
<dbReference type="EC" id="1.17.99.6" evidence="9"/>
<feature type="binding site" evidence="9">
    <location>
        <position position="172"/>
    </location>
    <ligand>
        <name>cob(II)alamin</name>
        <dbReference type="ChEBI" id="CHEBI:16304"/>
    </ligand>
</feature>
<dbReference type="GO" id="GO:0031419">
    <property type="term" value="F:cobalamin binding"/>
    <property type="evidence" value="ECO:0007669"/>
    <property type="project" value="UniProtKB-KW"/>
</dbReference>
<comment type="cofactor">
    <cofactor evidence="9">
        <name>cob(II)alamin</name>
        <dbReference type="ChEBI" id="CHEBI:16304"/>
    </cofactor>
</comment>
<comment type="subcellular location">
    <subcellularLocation>
        <location evidence="9">Cytoplasm</location>
    </subcellularLocation>
</comment>
<feature type="binding site" evidence="9">
    <location>
        <position position="161"/>
    </location>
    <ligand>
        <name>cob(II)alamin</name>
        <dbReference type="ChEBI" id="CHEBI:16304"/>
    </ligand>
</feature>
<gene>
    <name evidence="9" type="primary">queG</name>
    <name evidence="11" type="ORF">SAMN05421783_11477</name>
</gene>
<evidence type="ECO:0000259" key="10">
    <source>
        <dbReference type="PROSITE" id="PS51379"/>
    </source>
</evidence>
<keyword evidence="9" id="KW-0170">Cobalt</keyword>
<dbReference type="EMBL" id="FNNZ01000014">
    <property type="protein sequence ID" value="SDX11100.1"/>
    <property type="molecule type" value="Genomic_DNA"/>
</dbReference>
<dbReference type="GO" id="GO:0005737">
    <property type="term" value="C:cytoplasm"/>
    <property type="evidence" value="ECO:0007669"/>
    <property type="project" value="UniProtKB-SubCell"/>
</dbReference>
<feature type="binding site" evidence="9">
    <location>
        <position position="217"/>
    </location>
    <ligand>
        <name>[4Fe-4S] cluster</name>
        <dbReference type="ChEBI" id="CHEBI:49883"/>
        <label>2</label>
    </ligand>
</feature>
<dbReference type="GO" id="GO:0051539">
    <property type="term" value="F:4 iron, 4 sulfur cluster binding"/>
    <property type="evidence" value="ECO:0007669"/>
    <property type="project" value="UniProtKB-KW"/>
</dbReference>
<evidence type="ECO:0000256" key="9">
    <source>
        <dbReference type="HAMAP-Rule" id="MF_00916"/>
    </source>
</evidence>
<dbReference type="PROSITE" id="PS00198">
    <property type="entry name" value="4FE4S_FER_1"/>
    <property type="match status" value="1"/>
</dbReference>
<comment type="pathway">
    <text evidence="9">tRNA modification; tRNA-queuosine biosynthesis.</text>
</comment>
<feature type="binding site" evidence="9">
    <location>
        <position position="219"/>
    </location>
    <ligand>
        <name>cob(II)alamin</name>
        <dbReference type="ChEBI" id="CHEBI:16304"/>
    </ligand>
</feature>
<keyword evidence="12" id="KW-1185">Reference proteome</keyword>
<dbReference type="PANTHER" id="PTHR30002">
    <property type="entry name" value="EPOXYQUEUOSINE REDUCTASE"/>
    <property type="match status" value="1"/>
</dbReference>
<dbReference type="NCBIfam" id="TIGR00276">
    <property type="entry name" value="tRNA epoxyqueuosine(34) reductase QueG"/>
    <property type="match status" value="1"/>
</dbReference>
<feature type="binding site" evidence="9">
    <location>
        <begin position="244"/>
        <end position="245"/>
    </location>
    <ligand>
        <name>cob(II)alamin</name>
        <dbReference type="ChEBI" id="CHEBI:16304"/>
    </ligand>
</feature>
<evidence type="ECO:0000256" key="6">
    <source>
        <dbReference type="ARBA" id="ARBA00023002"/>
    </source>
</evidence>
<keyword evidence="5 9" id="KW-0671">Queuosine biosynthesis</keyword>
<dbReference type="PROSITE" id="PS51379">
    <property type="entry name" value="4FE4S_FER_2"/>
    <property type="match status" value="1"/>
</dbReference>
<feature type="binding site" evidence="9">
    <location>
        <position position="194"/>
    </location>
    <ligand>
        <name>[4Fe-4S] cluster</name>
        <dbReference type="ChEBI" id="CHEBI:49883"/>
        <label>1</label>
    </ligand>
</feature>
<evidence type="ECO:0000313" key="12">
    <source>
        <dbReference type="Proteomes" id="UP000198816"/>
    </source>
</evidence>
<evidence type="ECO:0000256" key="1">
    <source>
        <dbReference type="ARBA" id="ARBA00022485"/>
    </source>
</evidence>
<keyword evidence="6 9" id="KW-0560">Oxidoreductase</keyword>
<dbReference type="HAMAP" id="MF_00916">
    <property type="entry name" value="QueG"/>
    <property type="match status" value="1"/>
</dbReference>
<comment type="subunit">
    <text evidence="9">Monomer.</text>
</comment>
<dbReference type="Proteomes" id="UP000198816">
    <property type="component" value="Unassembled WGS sequence"/>
</dbReference>
<dbReference type="AlphaFoldDB" id="A0A1H2Z0Z5"/>
<sequence length="348" mass="38624">MIPPDEIVARIKRRGLELGFQQVGITDTDLASAEARLLSWLDEGRHGTMDYMARHGLKRSRPADLVPGTVRVISVRMDYLPESHRAMQAALDDPPRAFISRYALGRDYHKVLRARLQRLAENILAEIGPFGYRVFVDSAPVLEKPLAAKAGLGWIGKHTNLIHPKAGSWFFLGEIYTDLALPIDSPIADHCGRCRACIEVCPTRAIVAPYALDARLCISYLTIEHAGGIPEPLRPLMGNRIYGCDDCQLVCPWNRFARLAAEPDFQARHALDTASLVEVFGWDEPTFLDRTQGSAIRRIGHSRWLRNIAVALGNAPSSPAIKQALNARVDHPDALIREHVGWALGRIG</sequence>
<feature type="binding site" evidence="9">
    <location>
        <position position="59"/>
    </location>
    <ligand>
        <name>cob(II)alamin</name>
        <dbReference type="ChEBI" id="CHEBI:16304"/>
    </ligand>
</feature>
<keyword evidence="1 9" id="KW-0004">4Fe-4S</keyword>
<comment type="catalytic activity">
    <reaction evidence="9">
        <text>epoxyqueuosine(34) in tRNA + AH2 = queuosine(34) in tRNA + A + H2O</text>
        <dbReference type="Rhea" id="RHEA:32159"/>
        <dbReference type="Rhea" id="RHEA-COMP:18571"/>
        <dbReference type="Rhea" id="RHEA-COMP:18582"/>
        <dbReference type="ChEBI" id="CHEBI:13193"/>
        <dbReference type="ChEBI" id="CHEBI:15377"/>
        <dbReference type="ChEBI" id="CHEBI:17499"/>
        <dbReference type="ChEBI" id="CHEBI:194431"/>
        <dbReference type="ChEBI" id="CHEBI:194443"/>
        <dbReference type="EC" id="1.17.99.6"/>
    </reaction>
</comment>
<comment type="function">
    <text evidence="9">Catalyzes the conversion of epoxyqueuosine (oQ) to queuosine (Q), which is a hypermodified base found in the wobble positions of tRNA(Asp), tRNA(Asn), tRNA(His) and tRNA(Tyr).</text>
</comment>
<comment type="caution">
    <text evidence="9">Lacks conserved residue(s) required for the propagation of feature annotation.</text>
</comment>
<evidence type="ECO:0000313" key="11">
    <source>
        <dbReference type="EMBL" id="SDX11100.1"/>
    </source>
</evidence>
<organism evidence="11 12">
    <name type="scientific">Thiocapsa roseopersicina</name>
    <dbReference type="NCBI Taxonomy" id="1058"/>
    <lineage>
        <taxon>Bacteria</taxon>
        <taxon>Pseudomonadati</taxon>
        <taxon>Pseudomonadota</taxon>
        <taxon>Gammaproteobacteria</taxon>
        <taxon>Chromatiales</taxon>
        <taxon>Chromatiaceae</taxon>
        <taxon>Thiocapsa</taxon>
    </lineage>
</organism>
<dbReference type="OrthoDB" id="9784571at2"/>
<dbReference type="Pfam" id="PF08331">
    <property type="entry name" value="QueG_DUF1730"/>
    <property type="match status" value="1"/>
</dbReference>
<dbReference type="GO" id="GO:0052693">
    <property type="term" value="F:epoxyqueuosine reductase activity"/>
    <property type="evidence" value="ECO:0007669"/>
    <property type="project" value="UniProtKB-UniRule"/>
</dbReference>
<keyword evidence="3 9" id="KW-0819">tRNA processing</keyword>
<dbReference type="Gene3D" id="3.30.70.20">
    <property type="match status" value="1"/>
</dbReference>
<keyword evidence="8 9" id="KW-0411">Iron-sulfur</keyword>
<dbReference type="FunFam" id="3.30.70.20:FF:000017">
    <property type="entry name" value="Epoxyqueuosine reductase"/>
    <property type="match status" value="1"/>
</dbReference>
<evidence type="ECO:0000256" key="8">
    <source>
        <dbReference type="ARBA" id="ARBA00023014"/>
    </source>
</evidence>
<evidence type="ECO:0000256" key="3">
    <source>
        <dbReference type="ARBA" id="ARBA00022694"/>
    </source>
</evidence>
<comment type="cofactor">
    <cofactor evidence="9">
        <name>[4Fe-4S] cluster</name>
        <dbReference type="ChEBI" id="CHEBI:49883"/>
    </cofactor>
    <text evidence="9">Binds 2 [4Fe-4S] clusters per monomer.</text>
</comment>
<accession>A0A1H2Z0Z5</accession>
<dbReference type="InterPro" id="IPR013542">
    <property type="entry name" value="QueG_DUF1730"/>
</dbReference>
<evidence type="ECO:0000256" key="5">
    <source>
        <dbReference type="ARBA" id="ARBA00022785"/>
    </source>
</evidence>
<keyword evidence="9" id="KW-0846">Cobalamin</keyword>